<reference evidence="2 3" key="1">
    <citation type="submission" date="2019-03" db="EMBL/GenBank/DDBJ databases">
        <title>Ruegeria lutea sp. nov., a novel strain, isolated from marine sediment, the Masan Bay, South Korea.</title>
        <authorList>
            <person name="Kim J."/>
            <person name="Kim D.-Y."/>
            <person name="Lee S.-S."/>
        </authorList>
    </citation>
    <scope>NUCLEOTIDE SEQUENCE [LARGE SCALE GENOMIC DNA]</scope>
    <source>
        <strain evidence="2 3">318-1</strain>
    </source>
</reference>
<proteinExistence type="predicted"/>
<comment type="caution">
    <text evidence="2">The sequence shown here is derived from an EMBL/GenBank/DDBJ whole genome shotgun (WGS) entry which is preliminary data.</text>
</comment>
<evidence type="ECO:0000256" key="1">
    <source>
        <dbReference type="SAM" id="MobiDB-lite"/>
    </source>
</evidence>
<feature type="region of interest" description="Disordered" evidence="1">
    <location>
        <begin position="19"/>
        <end position="38"/>
    </location>
</feature>
<sequence>MRQTVGWRGNAGSMHFIAAKSGQHQSRAPTSTKRQTMGTVRRLRGALRACSAQREIGSEVG</sequence>
<gene>
    <name evidence="2" type="ORF">E1832_14070</name>
</gene>
<dbReference type="RefSeq" id="WP_133360402.1">
    <property type="nucleotide sequence ID" value="NZ_SMUV01000069.1"/>
</dbReference>
<dbReference type="AlphaFoldDB" id="A0A4R5UZZ0"/>
<organism evidence="2 3">
    <name type="scientific">Antarcticimicrobium luteum</name>
    <dbReference type="NCBI Taxonomy" id="2547397"/>
    <lineage>
        <taxon>Bacteria</taxon>
        <taxon>Pseudomonadati</taxon>
        <taxon>Pseudomonadota</taxon>
        <taxon>Alphaproteobacteria</taxon>
        <taxon>Rhodobacterales</taxon>
        <taxon>Paracoccaceae</taxon>
        <taxon>Antarcticimicrobium</taxon>
    </lineage>
</organism>
<keyword evidence="3" id="KW-1185">Reference proteome</keyword>
<name>A0A4R5UZZ0_9RHOB</name>
<protein>
    <submittedName>
        <fullName evidence="2">Uncharacterized protein</fullName>
    </submittedName>
</protein>
<dbReference type="EMBL" id="SMUV01000069">
    <property type="protein sequence ID" value="TDK44999.1"/>
    <property type="molecule type" value="Genomic_DNA"/>
</dbReference>
<dbReference type="Proteomes" id="UP000295301">
    <property type="component" value="Unassembled WGS sequence"/>
</dbReference>
<feature type="compositionally biased region" description="Polar residues" evidence="1">
    <location>
        <begin position="22"/>
        <end position="38"/>
    </location>
</feature>
<evidence type="ECO:0000313" key="2">
    <source>
        <dbReference type="EMBL" id="TDK44999.1"/>
    </source>
</evidence>
<evidence type="ECO:0000313" key="3">
    <source>
        <dbReference type="Proteomes" id="UP000295301"/>
    </source>
</evidence>
<accession>A0A4R5UZZ0</accession>